<dbReference type="Pfam" id="PF04055">
    <property type="entry name" value="Radical_SAM"/>
    <property type="match status" value="1"/>
</dbReference>
<dbReference type="InterPro" id="IPR013785">
    <property type="entry name" value="Aldolase_TIM"/>
</dbReference>
<evidence type="ECO:0000256" key="7">
    <source>
        <dbReference type="ARBA" id="ARBA00023014"/>
    </source>
</evidence>
<gene>
    <name evidence="10" type="ORF">D4A81_01265</name>
</gene>
<proteinExistence type="inferred from homology"/>
<keyword evidence="11" id="KW-1185">Reference proteome</keyword>
<dbReference type="EMBL" id="CP032364">
    <property type="protein sequence ID" value="AYA98672.1"/>
    <property type="molecule type" value="Genomic_DNA"/>
</dbReference>
<dbReference type="PROSITE" id="PS51918">
    <property type="entry name" value="RADICAL_SAM"/>
    <property type="match status" value="1"/>
</dbReference>
<keyword evidence="7 9" id="KW-0411">Iron-sulfur</keyword>
<dbReference type="NCBIfam" id="TIGR00539">
    <property type="entry name" value="hemN_rel"/>
    <property type="match status" value="1"/>
</dbReference>
<dbReference type="GO" id="GO:0004109">
    <property type="term" value="F:coproporphyrinogen oxidase activity"/>
    <property type="evidence" value="ECO:0007669"/>
    <property type="project" value="InterPro"/>
</dbReference>
<dbReference type="SFLD" id="SFLDF00562">
    <property type="entry name" value="HemN-like__clustered_with_heat"/>
    <property type="match status" value="1"/>
</dbReference>
<keyword evidence="8 9" id="KW-0143">Chaperone</keyword>
<dbReference type="GO" id="GO:0006779">
    <property type="term" value="P:porphyrin-containing compound biosynthetic process"/>
    <property type="evidence" value="ECO:0007669"/>
    <property type="project" value="InterPro"/>
</dbReference>
<evidence type="ECO:0000256" key="8">
    <source>
        <dbReference type="ARBA" id="ARBA00023186"/>
    </source>
</evidence>
<comment type="subcellular location">
    <subcellularLocation>
        <location evidence="9">Cytoplasm</location>
    </subcellularLocation>
</comment>
<dbReference type="GO" id="GO:0005737">
    <property type="term" value="C:cytoplasm"/>
    <property type="evidence" value="ECO:0007669"/>
    <property type="project" value="UniProtKB-SubCell"/>
</dbReference>
<evidence type="ECO:0000256" key="6">
    <source>
        <dbReference type="ARBA" id="ARBA00023004"/>
    </source>
</evidence>
<dbReference type="InterPro" id="IPR006638">
    <property type="entry name" value="Elp3/MiaA/NifB-like_rSAM"/>
</dbReference>
<dbReference type="InterPro" id="IPR007197">
    <property type="entry name" value="rSAM"/>
</dbReference>
<protein>
    <recommendedName>
        <fullName evidence="2 9">Heme chaperone HemW</fullName>
    </recommendedName>
</protein>
<accession>A0A385PXG2</accession>
<evidence type="ECO:0000313" key="11">
    <source>
        <dbReference type="Proteomes" id="UP000265562"/>
    </source>
</evidence>
<keyword evidence="4 9" id="KW-0949">S-adenosyl-L-methionine</keyword>
<keyword evidence="3 9" id="KW-0349">Heme</keyword>
<dbReference type="Gene3D" id="3.20.20.70">
    <property type="entry name" value="Aldolase class I"/>
    <property type="match status" value="1"/>
</dbReference>
<dbReference type="SFLD" id="SFLDS00029">
    <property type="entry name" value="Radical_SAM"/>
    <property type="match status" value="1"/>
</dbReference>
<dbReference type="Proteomes" id="UP000265562">
    <property type="component" value="Chromosome"/>
</dbReference>
<dbReference type="AlphaFoldDB" id="A0A385PXG2"/>
<evidence type="ECO:0000256" key="1">
    <source>
        <dbReference type="ARBA" id="ARBA00006100"/>
    </source>
</evidence>
<dbReference type="SMART" id="SM00729">
    <property type="entry name" value="Elp3"/>
    <property type="match status" value="1"/>
</dbReference>
<evidence type="ECO:0000256" key="4">
    <source>
        <dbReference type="ARBA" id="ARBA00022691"/>
    </source>
</evidence>
<dbReference type="InterPro" id="IPR058240">
    <property type="entry name" value="rSAM_sf"/>
</dbReference>
<comment type="function">
    <text evidence="9">Probably acts as a heme chaperone, transferring heme to an unknown acceptor. Binds one molecule of heme per monomer, possibly covalently. Binds 1 [4Fe-4S] cluster. The cluster is coordinated with 3 cysteines and an exchangeable S-adenosyl-L-methionine.</text>
</comment>
<reference evidence="10 11" key="1">
    <citation type="submission" date="2018-09" db="EMBL/GenBank/DDBJ databases">
        <title>Genome sequencing of Lachnoanaerobaculum umeaense DSM 23576.</title>
        <authorList>
            <person name="Kook J.-K."/>
            <person name="Park S.-N."/>
            <person name="Lim Y.K."/>
        </authorList>
    </citation>
    <scope>NUCLEOTIDE SEQUENCE [LARGE SCALE GENOMIC DNA]</scope>
    <source>
        <strain evidence="11">DSM 23576 \ CCUG 58757</strain>
    </source>
</reference>
<dbReference type="InterPro" id="IPR010723">
    <property type="entry name" value="HemN_C"/>
</dbReference>
<dbReference type="Pfam" id="PF06969">
    <property type="entry name" value="HemN_C"/>
    <property type="match status" value="1"/>
</dbReference>
<keyword evidence="9" id="KW-0963">Cytoplasm</keyword>
<dbReference type="SFLD" id="SFLDF00288">
    <property type="entry name" value="HemN-like__clustered_with_nucl"/>
    <property type="match status" value="1"/>
</dbReference>
<evidence type="ECO:0000256" key="3">
    <source>
        <dbReference type="ARBA" id="ARBA00022617"/>
    </source>
</evidence>
<dbReference type="SUPFAM" id="SSF102114">
    <property type="entry name" value="Radical SAM enzymes"/>
    <property type="match status" value="1"/>
</dbReference>
<comment type="similarity">
    <text evidence="1">Belongs to the anaerobic coproporphyrinogen-III oxidase family. HemW subfamily.</text>
</comment>
<dbReference type="GO" id="GO:0051539">
    <property type="term" value="F:4 iron, 4 sulfur cluster binding"/>
    <property type="evidence" value="ECO:0007669"/>
    <property type="project" value="UniProtKB-UniRule"/>
</dbReference>
<dbReference type="InterPro" id="IPR034505">
    <property type="entry name" value="Coproporphyrinogen-III_oxidase"/>
</dbReference>
<evidence type="ECO:0000256" key="2">
    <source>
        <dbReference type="ARBA" id="ARBA00017228"/>
    </source>
</evidence>
<dbReference type="KEGG" id="lua:D4A81_01265"/>
<dbReference type="PANTHER" id="PTHR13932:SF5">
    <property type="entry name" value="RADICAL S-ADENOSYL METHIONINE DOMAIN-CONTAINING PROTEIN 1, MITOCHONDRIAL"/>
    <property type="match status" value="1"/>
</dbReference>
<dbReference type="OrthoDB" id="9808022at2"/>
<keyword evidence="9" id="KW-0004">4Fe-4S</keyword>
<evidence type="ECO:0000256" key="9">
    <source>
        <dbReference type="RuleBase" id="RU364116"/>
    </source>
</evidence>
<dbReference type="RefSeq" id="WP_111523845.1">
    <property type="nucleotide sequence ID" value="NZ_CP032364.1"/>
</dbReference>
<dbReference type="CDD" id="cd01335">
    <property type="entry name" value="Radical_SAM"/>
    <property type="match status" value="1"/>
</dbReference>
<evidence type="ECO:0000256" key="5">
    <source>
        <dbReference type="ARBA" id="ARBA00022723"/>
    </source>
</evidence>
<keyword evidence="5 9" id="KW-0479">Metal-binding</keyword>
<sequence>MSKKKLELYVHIPFCEEKCNYCDFLSFKADDSEKRAYTAQIIEEIRAQGPNYSDYLVSTIFIGGGTPTTLSGIWILEIMNAIRESFTVATDAEISIECNPGTLSKSKIMHIKKAGINRISFGLQSSIEEELNELGRIHTYKDFLQSYQLAREYGFTNINIDLISGLPKQTIDSYKTTLKRVCSLKPEHISAYSLIIEPDTPFFDKYGGEEGSLLLPDENIDREMYVLTKNILREHGYERYEISNYAKPGRECRHNIGYWTGVSYLGLGVGASSYLMNRRFHVESNYKKYMSINMKKDITPLYCDLEELDINANMEEFMFLGLRLTRGVSVHEFNEKFGMDMFEVFDRQIKKNSMLKLMEYNSPYLRLTEKGLDLSNMVMSDFLLD</sequence>
<dbReference type="SFLD" id="SFLDG01082">
    <property type="entry name" value="B12-binding_domain_containing"/>
    <property type="match status" value="1"/>
</dbReference>
<dbReference type="SFLD" id="SFLDG01065">
    <property type="entry name" value="anaerobic_coproporphyrinogen-I"/>
    <property type="match status" value="1"/>
</dbReference>
<evidence type="ECO:0000313" key="10">
    <source>
        <dbReference type="EMBL" id="AYA98672.1"/>
    </source>
</evidence>
<name>A0A385PXG2_9FIRM</name>
<organism evidence="10 11">
    <name type="scientific">Lachnoanaerobaculum umeaense</name>
    <dbReference type="NCBI Taxonomy" id="617123"/>
    <lineage>
        <taxon>Bacteria</taxon>
        <taxon>Bacillati</taxon>
        <taxon>Bacillota</taxon>
        <taxon>Clostridia</taxon>
        <taxon>Lachnospirales</taxon>
        <taxon>Lachnospiraceae</taxon>
        <taxon>Lachnoanaerobaculum</taxon>
    </lineage>
</organism>
<keyword evidence="6 9" id="KW-0408">Iron</keyword>
<dbReference type="PANTHER" id="PTHR13932">
    <property type="entry name" value="COPROPORPHYRINIGEN III OXIDASE"/>
    <property type="match status" value="1"/>
</dbReference>
<dbReference type="InterPro" id="IPR004559">
    <property type="entry name" value="HemW-like"/>
</dbReference>
<dbReference type="GO" id="GO:0046872">
    <property type="term" value="F:metal ion binding"/>
    <property type="evidence" value="ECO:0007669"/>
    <property type="project" value="UniProtKB-UniRule"/>
</dbReference>